<evidence type="ECO:0000313" key="3">
    <source>
        <dbReference type="Proteomes" id="UP000095347"/>
    </source>
</evidence>
<feature type="region of interest" description="Disordered" evidence="1">
    <location>
        <begin position="191"/>
        <end position="214"/>
    </location>
</feature>
<comment type="caution">
    <text evidence="2">The sequence shown here is derived from an EMBL/GenBank/DDBJ whole genome shotgun (WGS) entry which is preliminary data.</text>
</comment>
<protein>
    <submittedName>
        <fullName evidence="2">Uncharacterized protein</fullName>
    </submittedName>
</protein>
<keyword evidence="3" id="KW-1185">Reference proteome</keyword>
<dbReference type="OrthoDB" id="1250928at2"/>
<gene>
    <name evidence="2" type="ORF">BEN30_12010</name>
</gene>
<dbReference type="EMBL" id="MCGG01000031">
    <property type="protein sequence ID" value="OEJ66577.1"/>
    <property type="molecule type" value="Genomic_DNA"/>
</dbReference>
<proteinExistence type="predicted"/>
<accession>A0A1E5Q6V3</accession>
<evidence type="ECO:0000313" key="2">
    <source>
        <dbReference type="EMBL" id="OEJ66577.1"/>
    </source>
</evidence>
<dbReference type="Proteomes" id="UP000095347">
    <property type="component" value="Unassembled WGS sequence"/>
</dbReference>
<dbReference type="RefSeq" id="WP_069958320.1">
    <property type="nucleotide sequence ID" value="NZ_MCGG01000031.1"/>
</dbReference>
<dbReference type="STRING" id="28181.BEN30_12010"/>
<reference evidence="3" key="1">
    <citation type="submission" date="2016-07" db="EMBL/GenBank/DDBJ databases">
        <authorList>
            <person name="Florea S."/>
            <person name="Webb J.S."/>
            <person name="Jaromczyk J."/>
            <person name="Schardl C.L."/>
        </authorList>
    </citation>
    <scope>NUCLEOTIDE SEQUENCE [LARGE SCALE GENOMIC DNA]</scope>
    <source>
        <strain evidence="3">MV-1</strain>
    </source>
</reference>
<sequence length="214" mass="24148">MSEALFGLLGVIVGSFIPWIKEALSARRSRAEHATYLAVRVICILDEYIEKCIEVVHDDGTVMGLASHRDKDGSEHYHPVVPLPEDPKFPADVDWKSIDSALMYRILTLPNSVRNTDSHIQWASDEEAWPPYYEEVYEARQKGYAKLGLEAIAIIDHLRATYNLPEKTHATQNADWTPKTVLEGKLKKLEEQKPAVFSPPENIVSSSGKRGQHE</sequence>
<organism evidence="2 3">
    <name type="scientific">Magnetovibrio blakemorei</name>
    <dbReference type="NCBI Taxonomy" id="28181"/>
    <lineage>
        <taxon>Bacteria</taxon>
        <taxon>Pseudomonadati</taxon>
        <taxon>Pseudomonadota</taxon>
        <taxon>Alphaproteobacteria</taxon>
        <taxon>Rhodospirillales</taxon>
        <taxon>Magnetovibrionaceae</taxon>
        <taxon>Magnetovibrio</taxon>
    </lineage>
</organism>
<name>A0A1E5Q6V3_9PROT</name>
<evidence type="ECO:0000256" key="1">
    <source>
        <dbReference type="SAM" id="MobiDB-lite"/>
    </source>
</evidence>
<feature type="compositionally biased region" description="Polar residues" evidence="1">
    <location>
        <begin position="203"/>
        <end position="214"/>
    </location>
</feature>
<dbReference type="AlphaFoldDB" id="A0A1E5Q6V3"/>